<dbReference type="PANTHER" id="PTHR41536:SF1">
    <property type="entry name" value="PKHD-TYPE HYDROXYLASE YBIX"/>
    <property type="match status" value="1"/>
</dbReference>
<evidence type="ECO:0000313" key="10">
    <source>
        <dbReference type="Proteomes" id="UP000202158"/>
    </source>
</evidence>
<evidence type="ECO:0000256" key="5">
    <source>
        <dbReference type="ARBA" id="ARBA00023004"/>
    </source>
</evidence>
<protein>
    <submittedName>
        <fullName evidence="9">2OG-Fe(II) oxygenase</fullName>
    </submittedName>
</protein>
<dbReference type="Proteomes" id="UP000241975">
    <property type="component" value="Segment"/>
</dbReference>
<dbReference type="GO" id="GO:0005506">
    <property type="term" value="F:iron ion binding"/>
    <property type="evidence" value="ECO:0007669"/>
    <property type="project" value="InterPro"/>
</dbReference>
<dbReference type="InterPro" id="IPR023550">
    <property type="entry name" value="PKHD_hydroxylase"/>
</dbReference>
<dbReference type="GO" id="GO:0031418">
    <property type="term" value="F:L-ascorbic acid binding"/>
    <property type="evidence" value="ECO:0007669"/>
    <property type="project" value="InterPro"/>
</dbReference>
<dbReference type="OrthoDB" id="16099at10239"/>
<evidence type="ECO:0000256" key="2">
    <source>
        <dbReference type="ARBA" id="ARBA00022723"/>
    </source>
</evidence>
<keyword evidence="12" id="KW-1185">Reference proteome</keyword>
<dbReference type="KEGG" id="vg:30306289"/>
<dbReference type="Pfam" id="PF13640">
    <property type="entry name" value="2OG-FeII_Oxy_3"/>
    <property type="match status" value="1"/>
</dbReference>
<name>A0A1D8KRL6_9CAUD</name>
<dbReference type="InterPro" id="IPR044862">
    <property type="entry name" value="Pro_4_hyd_alph_FE2OG_OXY"/>
</dbReference>
<evidence type="ECO:0000256" key="3">
    <source>
        <dbReference type="ARBA" id="ARBA00022964"/>
    </source>
</evidence>
<proteinExistence type="predicted"/>
<sequence>MLSFSEKTVYNVPTKLPEEMLNSMVTYVENREYFIAKTHRQPEGSRFEDGIRDDVRSSSVSWINWDEWIPGIMYNMIYSANREYFKYDITYFNSQIQSTIYTSEHRDHYTWHVDNSTASLSDDNTEERKLSISLILSGPDEYEGGELQFAYYKGFHATMRPEKGTAVIFPGWMPHRVRPVTKGKRISLVGWVHGPMFK</sequence>
<evidence type="ECO:0000259" key="6">
    <source>
        <dbReference type="PROSITE" id="PS51471"/>
    </source>
</evidence>
<dbReference type="EMBL" id="KU686208">
    <property type="protein sequence ID" value="AOV61072.1"/>
    <property type="molecule type" value="Genomic_DNA"/>
</dbReference>
<organism evidence="9 10">
    <name type="scientific">Synechococcus phage S-CAM22</name>
    <dbReference type="NCBI Taxonomy" id="1883365"/>
    <lineage>
        <taxon>Viruses</taxon>
        <taxon>Duplodnaviria</taxon>
        <taxon>Heunggongvirae</taxon>
        <taxon>Uroviricota</taxon>
        <taxon>Caudoviricetes</taxon>
        <taxon>Pantevenvirales</taxon>
        <taxon>Kyanoviridae</taxon>
        <taxon>Alisovirus</taxon>
        <taxon>Alisovirus socal22</taxon>
    </lineage>
</organism>
<dbReference type="GO" id="GO:0006974">
    <property type="term" value="P:DNA damage response"/>
    <property type="evidence" value="ECO:0007669"/>
    <property type="project" value="TreeGrafter"/>
</dbReference>
<keyword evidence="3" id="KW-0223">Dioxygenase</keyword>
<gene>
    <name evidence="7" type="ORF">C350210_026</name>
    <name evidence="8" type="ORF">N440310_026</name>
    <name evidence="9" type="ORF">T191209_026</name>
</gene>
<dbReference type="PANTHER" id="PTHR41536">
    <property type="entry name" value="PKHD-TYPE HYDROXYLASE YBIX"/>
    <property type="match status" value="1"/>
</dbReference>
<comment type="cofactor">
    <cofactor evidence="1">
        <name>L-ascorbate</name>
        <dbReference type="ChEBI" id="CHEBI:38290"/>
    </cofactor>
</comment>
<evidence type="ECO:0000313" key="11">
    <source>
        <dbReference type="Proteomes" id="UP000241089"/>
    </source>
</evidence>
<dbReference type="PROSITE" id="PS51471">
    <property type="entry name" value="FE2OG_OXY"/>
    <property type="match status" value="1"/>
</dbReference>
<dbReference type="Gene3D" id="2.60.120.620">
    <property type="entry name" value="q2cbj1_9rhob like domain"/>
    <property type="match status" value="1"/>
</dbReference>
<dbReference type="RefSeq" id="YP_009320938.1">
    <property type="nucleotide sequence ID" value="NC_031903.1"/>
</dbReference>
<evidence type="ECO:0000313" key="7">
    <source>
        <dbReference type="EMBL" id="AOV60858.1"/>
    </source>
</evidence>
<feature type="domain" description="Fe2OG dioxygenase" evidence="6">
    <location>
        <begin position="91"/>
        <end position="194"/>
    </location>
</feature>
<evidence type="ECO:0000256" key="4">
    <source>
        <dbReference type="ARBA" id="ARBA00023002"/>
    </source>
</evidence>
<evidence type="ECO:0000313" key="12">
    <source>
        <dbReference type="Proteomes" id="UP000241975"/>
    </source>
</evidence>
<accession>A0A1D8KRL6</accession>
<dbReference type="EMBL" id="KU686207">
    <property type="protein sequence ID" value="AOV60858.1"/>
    <property type="molecule type" value="Genomic_DNA"/>
</dbReference>
<dbReference type="Proteomes" id="UP000202158">
    <property type="component" value="Segment"/>
</dbReference>
<reference evidence="10 11" key="1">
    <citation type="journal article" date="2016" name="Virology">
        <title>The genomic content and context of auxiliary metabolic genes in marine cyanomyoviruses.</title>
        <authorList>
            <person name="Crummett L.T."/>
            <person name="Puxty R.J."/>
            <person name="Weihe C."/>
            <person name="Marston M.F."/>
            <person name="Martiny J.B."/>
        </authorList>
    </citation>
    <scope>NUCLEOTIDE SEQUENCE [LARGE SCALE GENOMIC DNA]</scope>
    <source>
        <strain evidence="7">0210CC35</strain>
        <strain evidence="8">0310NB44</strain>
        <strain evidence="9">1209TA19</strain>
    </source>
</reference>
<keyword evidence="5" id="KW-0408">Iron</keyword>
<dbReference type="GO" id="GO:0016706">
    <property type="term" value="F:2-oxoglutarate-dependent dioxygenase activity"/>
    <property type="evidence" value="ECO:0007669"/>
    <property type="project" value="InterPro"/>
</dbReference>
<dbReference type="Proteomes" id="UP000241089">
    <property type="component" value="Segment"/>
</dbReference>
<dbReference type="EMBL" id="KU686209">
    <property type="protein sequence ID" value="AOV61286.1"/>
    <property type="molecule type" value="Genomic_DNA"/>
</dbReference>
<keyword evidence="2" id="KW-0479">Metal-binding</keyword>
<keyword evidence="4" id="KW-0560">Oxidoreductase</keyword>
<dbReference type="SMART" id="SM00702">
    <property type="entry name" value="P4Hc"/>
    <property type="match status" value="1"/>
</dbReference>
<dbReference type="GeneID" id="30306289"/>
<evidence type="ECO:0000256" key="1">
    <source>
        <dbReference type="ARBA" id="ARBA00001961"/>
    </source>
</evidence>
<dbReference type="InterPro" id="IPR005123">
    <property type="entry name" value="Oxoglu/Fe-dep_dioxygenase_dom"/>
</dbReference>
<evidence type="ECO:0000313" key="8">
    <source>
        <dbReference type="EMBL" id="AOV61072.1"/>
    </source>
</evidence>
<evidence type="ECO:0000313" key="9">
    <source>
        <dbReference type="EMBL" id="AOV61286.1"/>
    </source>
</evidence>
<dbReference type="InterPro" id="IPR006620">
    <property type="entry name" value="Pro_4_hyd_alph"/>
</dbReference>